<evidence type="ECO:0000313" key="1">
    <source>
        <dbReference type="EMBL" id="MFC7371969.1"/>
    </source>
</evidence>
<reference evidence="2" key="1">
    <citation type="journal article" date="2019" name="Int. J. Syst. Evol. Microbiol.">
        <title>The Global Catalogue of Microorganisms (GCM) 10K type strain sequencing project: providing services to taxonomists for standard genome sequencing and annotation.</title>
        <authorList>
            <consortium name="The Broad Institute Genomics Platform"/>
            <consortium name="The Broad Institute Genome Sequencing Center for Infectious Disease"/>
            <person name="Wu L."/>
            <person name="Ma J."/>
        </authorList>
    </citation>
    <scope>NUCLEOTIDE SEQUENCE [LARGE SCALE GENOMIC DNA]</scope>
    <source>
        <strain evidence="2">NBRC 106396</strain>
    </source>
</reference>
<evidence type="ECO:0000313" key="2">
    <source>
        <dbReference type="Proteomes" id="UP001596549"/>
    </source>
</evidence>
<keyword evidence="2" id="KW-1185">Reference proteome</keyword>
<dbReference type="InterPro" id="IPR021109">
    <property type="entry name" value="Peptidase_aspartic_dom_sf"/>
</dbReference>
<dbReference type="SUPFAM" id="SSF50630">
    <property type="entry name" value="Acid proteases"/>
    <property type="match status" value="1"/>
</dbReference>
<proteinExistence type="predicted"/>
<dbReference type="Pfam" id="PF13650">
    <property type="entry name" value="Asp_protease_2"/>
    <property type="match status" value="1"/>
</dbReference>
<protein>
    <submittedName>
        <fullName evidence="1">Pepsin/retropepsin-like aspartic protease family protein</fullName>
        <ecNumber evidence="1">3.4.23.-</ecNumber>
    </submittedName>
</protein>
<dbReference type="EC" id="3.4.23.-" evidence="1"/>
<dbReference type="RefSeq" id="WP_379749150.1">
    <property type="nucleotide sequence ID" value="NZ_JBHTCP010000015.1"/>
</dbReference>
<keyword evidence="1" id="KW-0378">Hydrolase</keyword>
<dbReference type="Proteomes" id="UP001596549">
    <property type="component" value="Unassembled WGS sequence"/>
</dbReference>
<dbReference type="CDD" id="cd05483">
    <property type="entry name" value="retropepsin_like_bacteria"/>
    <property type="match status" value="1"/>
</dbReference>
<accession>A0ABW2NRN4</accession>
<dbReference type="Gene3D" id="2.40.70.10">
    <property type="entry name" value="Acid Proteases"/>
    <property type="match status" value="2"/>
</dbReference>
<organism evidence="1 2">
    <name type="scientific">Fictibacillus iocasae</name>
    <dbReference type="NCBI Taxonomy" id="2715437"/>
    <lineage>
        <taxon>Bacteria</taxon>
        <taxon>Bacillati</taxon>
        <taxon>Bacillota</taxon>
        <taxon>Bacilli</taxon>
        <taxon>Bacillales</taxon>
        <taxon>Fictibacillaceae</taxon>
        <taxon>Fictibacillus</taxon>
    </lineage>
</organism>
<dbReference type="InterPro" id="IPR034122">
    <property type="entry name" value="Retropepsin-like_bacterial"/>
</dbReference>
<gene>
    <name evidence="1" type="ORF">ACFQPF_09780</name>
</gene>
<comment type="caution">
    <text evidence="1">The sequence shown here is derived from an EMBL/GenBank/DDBJ whole genome shotgun (WGS) entry which is preliminary data.</text>
</comment>
<sequence length="378" mass="42367">MLEELKTFRFQHSEMSAEDAAFASALQRISEGHDDEAAERLKTLYTHTVNPRFRSSCAQLLFALFSAKNDWKQIEMLNLFEEPSIERSSRIIGKTISQHQQAVYAYSENSSDHPMTLSLSGCPMMEATVNGRKACLWLDTGAEMTVLSHSLARDCGVSLLPNSALEVENSSNKALNTDFAFIDSIELGSFTVHNQPSLVLSDDLLVIQNPKTNEVITIDGIIGWDIIQHLYLEIDYREKRVMISKPETMDTSENNLFFCGSPIVKVKGENDVPLYFGLDTGANKSHFSQPLLSKMANLFIEKRTVHAGGLNDVKEIEVECIVSLDVYLNDQLITLHNVRKVLADFGAFFTLDGILGSDIGHDARLIIDYKNRRLELVN</sequence>
<dbReference type="GO" id="GO:0016787">
    <property type="term" value="F:hydrolase activity"/>
    <property type="evidence" value="ECO:0007669"/>
    <property type="project" value="UniProtKB-KW"/>
</dbReference>
<dbReference type="EMBL" id="JBHTCP010000015">
    <property type="protein sequence ID" value="MFC7371969.1"/>
    <property type="molecule type" value="Genomic_DNA"/>
</dbReference>
<name>A0ABW2NRN4_9BACL</name>